<sequence length="810" mass="92601">MNSPPSSAEKPPFHHQVSDQHFTTYLTQGLEEVVKERDEATPEPKFESDELEENHQYSCEQLHKHFRPRQLERYRSRVNEPEYWEREARHYKDAVMERLWSTALEHTSRGAVTPTTAEGWQEMVGFYQDMLRNLGSSTQDIRRLRLSIDSQDYWKTEEELLEPLSKLQEYRLMERWRNEAERKNRRLNKRRRASASIIIGQIPSPLVFWSITLITKTPDLADVVLFLGHFTGVEDIVSLSDNKRYQFIPPTTGTQWKGDKPGEEHTGAILCLTFGEHLFSPEGWVIGSSSDSDVCDLQLAKNNQTGISRRHFRIDTAPKTRLPRLTVLSATGTIRLLDGGRSVSLVRGKSIEISRMVTIDLGAVSFRAWRPELTVTEDRRYNEKALNWSKEVIAAVPRYFPPLNSQPGTVTSNIRYGKNNAVYVNEGGVEARGMTASVMCVRERKSGSIFGAKEPYFKASDDFGKVRSRWEDLRREFDNVVKLDHPHIVKAIELVMAEDEKNPPWLIMEYIPQSLSPKHLDQKAIPIVLTHVSSALTYMHANRITHRDVKPDNILLHHSEPLVAKLADFGTARHNIREYMDTFAGTRIYMAPEFFERPLQYTNKVDLFSLGLVALQCLTKWDPQSDEAWASGSLDRPGHEQWMRQVIIPCVADAPSVFQPWLTGMLRKRPKQRWPADKALSYLSQTRDGLEQYGPRLEENVIERGPSPSDAQKCERIAPNSKKRPASTLSENSSGLRRGRDRSNLQGKSASPQPEGSPFVMPSSPYSAPTPHDQKEGSDESDEPDESAYEDDADLENDWRESHDEPEDIA</sequence>
<evidence type="ECO:0000256" key="4">
    <source>
        <dbReference type="ARBA" id="ARBA00022490"/>
    </source>
</evidence>
<dbReference type="EMBL" id="NKCI01000489">
    <property type="protein sequence ID" value="RSL40561.1"/>
    <property type="molecule type" value="Genomic_DNA"/>
</dbReference>
<dbReference type="EC" id="2.7.11.10" evidence="3"/>
<comment type="similarity">
    <text evidence="2">Belongs to the protein kinase superfamily. CAMK Ser/Thr protein kinase family. CHEK2 subfamily.</text>
</comment>
<dbReference type="InterPro" id="IPR008984">
    <property type="entry name" value="SMAD_FHA_dom_sf"/>
</dbReference>
<dbReference type="PANTHER" id="PTHR22969">
    <property type="entry name" value="IKB KINASE"/>
    <property type="match status" value="1"/>
</dbReference>
<dbReference type="GO" id="GO:0005524">
    <property type="term" value="F:ATP binding"/>
    <property type="evidence" value="ECO:0007669"/>
    <property type="project" value="UniProtKB-KW"/>
</dbReference>
<proteinExistence type="inferred from homology"/>
<keyword evidence="15" id="KW-1185">Reference proteome</keyword>
<evidence type="ECO:0000256" key="2">
    <source>
        <dbReference type="ARBA" id="ARBA00005575"/>
    </source>
</evidence>
<protein>
    <recommendedName>
        <fullName evidence="3">IkappaB kinase</fullName>
        <ecNumber evidence="3">2.7.11.10</ecNumber>
    </recommendedName>
</protein>
<dbReference type="PANTHER" id="PTHR22969:SF17">
    <property type="entry name" value="INHIBITOR OF NUCLEAR FACTOR KAPPA-B KINASE SUBUNIT BETA"/>
    <property type="match status" value="1"/>
</dbReference>
<dbReference type="InterPro" id="IPR000253">
    <property type="entry name" value="FHA_dom"/>
</dbReference>
<evidence type="ECO:0000313" key="15">
    <source>
        <dbReference type="Proteomes" id="UP000288168"/>
    </source>
</evidence>
<dbReference type="STRING" id="1325734.A0A428NID8"/>
<dbReference type="OrthoDB" id="5089838at2759"/>
<evidence type="ECO:0000256" key="6">
    <source>
        <dbReference type="ARBA" id="ARBA00022679"/>
    </source>
</evidence>
<comment type="caution">
    <text evidence="14">The sequence shown here is derived from an EMBL/GenBank/DDBJ whole genome shotgun (WGS) entry which is preliminary data.</text>
</comment>
<evidence type="ECO:0000256" key="1">
    <source>
        <dbReference type="ARBA" id="ARBA00004496"/>
    </source>
</evidence>
<feature type="region of interest" description="Disordered" evidence="11">
    <location>
        <begin position="698"/>
        <end position="810"/>
    </location>
</feature>
<comment type="catalytic activity">
    <reaction evidence="10">
        <text>L-seryl-[I-kappa-B protein] + ATP = O-phospho-L-seryl-[I-kappa-B protein] + ADP + H(+)</text>
        <dbReference type="Rhea" id="RHEA:19073"/>
        <dbReference type="Rhea" id="RHEA-COMP:13698"/>
        <dbReference type="Rhea" id="RHEA-COMP:13699"/>
        <dbReference type="ChEBI" id="CHEBI:15378"/>
        <dbReference type="ChEBI" id="CHEBI:29999"/>
        <dbReference type="ChEBI" id="CHEBI:30616"/>
        <dbReference type="ChEBI" id="CHEBI:83421"/>
        <dbReference type="ChEBI" id="CHEBI:456216"/>
        <dbReference type="EC" id="2.7.11.10"/>
    </reaction>
</comment>
<comment type="subcellular location">
    <subcellularLocation>
        <location evidence="1">Cytoplasm</location>
    </subcellularLocation>
</comment>
<evidence type="ECO:0000256" key="5">
    <source>
        <dbReference type="ARBA" id="ARBA00022527"/>
    </source>
</evidence>
<keyword evidence="7" id="KW-0547">Nucleotide-binding</keyword>
<reference evidence="14 15" key="1">
    <citation type="submission" date="2017-06" db="EMBL/GenBank/DDBJ databases">
        <title>Comparative genomic analysis of Ambrosia Fusariam Clade fungi.</title>
        <authorList>
            <person name="Stajich J.E."/>
            <person name="Carrillo J."/>
            <person name="Kijimoto T."/>
            <person name="Eskalen A."/>
            <person name="O'Donnell K."/>
            <person name="Kasson M."/>
        </authorList>
    </citation>
    <scope>NUCLEOTIDE SEQUENCE [LARGE SCALE GENOMIC DNA]</scope>
    <source>
        <strain evidence="14 15">NRRL62584</strain>
    </source>
</reference>
<dbReference type="InterPro" id="IPR008271">
    <property type="entry name" value="Ser/Thr_kinase_AS"/>
</dbReference>
<dbReference type="PROSITE" id="PS50006">
    <property type="entry name" value="FHA_DOMAIN"/>
    <property type="match status" value="1"/>
</dbReference>
<organism evidence="14 15">
    <name type="scientific">Fusarium duplospermum</name>
    <dbReference type="NCBI Taxonomy" id="1325734"/>
    <lineage>
        <taxon>Eukaryota</taxon>
        <taxon>Fungi</taxon>
        <taxon>Dikarya</taxon>
        <taxon>Ascomycota</taxon>
        <taxon>Pezizomycotina</taxon>
        <taxon>Sordariomycetes</taxon>
        <taxon>Hypocreomycetidae</taxon>
        <taxon>Hypocreales</taxon>
        <taxon>Nectriaceae</taxon>
        <taxon>Fusarium</taxon>
        <taxon>Fusarium solani species complex</taxon>
    </lineage>
</organism>
<dbReference type="Gene3D" id="1.10.510.10">
    <property type="entry name" value="Transferase(Phosphotransferase) domain 1"/>
    <property type="match status" value="1"/>
</dbReference>
<evidence type="ECO:0000259" key="13">
    <source>
        <dbReference type="PROSITE" id="PS50011"/>
    </source>
</evidence>
<feature type="compositionally biased region" description="Acidic residues" evidence="11">
    <location>
        <begin position="779"/>
        <end position="796"/>
    </location>
</feature>
<keyword evidence="9" id="KW-0067">ATP-binding</keyword>
<feature type="region of interest" description="Disordered" evidence="11">
    <location>
        <begin position="34"/>
        <end position="54"/>
    </location>
</feature>
<gene>
    <name evidence="14" type="ORF">CEP54_016088</name>
</gene>
<feature type="domain" description="FHA" evidence="12">
    <location>
        <begin position="284"/>
        <end position="351"/>
    </location>
</feature>
<keyword evidence="5" id="KW-0723">Serine/threonine-protein kinase</keyword>
<dbReference type="SUPFAM" id="SSF49879">
    <property type="entry name" value="SMAD/FHA domain"/>
    <property type="match status" value="1"/>
</dbReference>
<dbReference type="PROSITE" id="PS50011">
    <property type="entry name" value="PROTEIN_KINASE_DOM"/>
    <property type="match status" value="1"/>
</dbReference>
<evidence type="ECO:0000256" key="7">
    <source>
        <dbReference type="ARBA" id="ARBA00022741"/>
    </source>
</evidence>
<dbReference type="AlphaFoldDB" id="A0A428NID8"/>
<evidence type="ECO:0000256" key="11">
    <source>
        <dbReference type="SAM" id="MobiDB-lite"/>
    </source>
</evidence>
<dbReference type="SUPFAM" id="SSF56112">
    <property type="entry name" value="Protein kinase-like (PK-like)"/>
    <property type="match status" value="1"/>
</dbReference>
<dbReference type="PROSITE" id="PS00108">
    <property type="entry name" value="PROTEIN_KINASE_ST"/>
    <property type="match status" value="1"/>
</dbReference>
<dbReference type="GO" id="GO:0045944">
    <property type="term" value="P:positive regulation of transcription by RNA polymerase II"/>
    <property type="evidence" value="ECO:0007669"/>
    <property type="project" value="TreeGrafter"/>
</dbReference>
<keyword evidence="8" id="KW-0418">Kinase</keyword>
<evidence type="ECO:0000256" key="3">
    <source>
        <dbReference type="ARBA" id="ARBA00012442"/>
    </source>
</evidence>
<evidence type="ECO:0000256" key="9">
    <source>
        <dbReference type="ARBA" id="ARBA00022840"/>
    </source>
</evidence>
<accession>A0A428NID8</accession>
<evidence type="ECO:0000256" key="10">
    <source>
        <dbReference type="ARBA" id="ARBA00048789"/>
    </source>
</evidence>
<dbReference type="InterPro" id="IPR000719">
    <property type="entry name" value="Prot_kinase_dom"/>
</dbReference>
<feature type="domain" description="Protein kinase" evidence="13">
    <location>
        <begin position="424"/>
        <end position="690"/>
    </location>
</feature>
<dbReference type="Pfam" id="PF00069">
    <property type="entry name" value="Pkinase"/>
    <property type="match status" value="1"/>
</dbReference>
<dbReference type="InterPro" id="IPR011009">
    <property type="entry name" value="Kinase-like_dom_sf"/>
</dbReference>
<evidence type="ECO:0000256" key="8">
    <source>
        <dbReference type="ARBA" id="ARBA00022777"/>
    </source>
</evidence>
<dbReference type="GO" id="GO:0005737">
    <property type="term" value="C:cytoplasm"/>
    <property type="evidence" value="ECO:0007669"/>
    <property type="project" value="UniProtKB-SubCell"/>
</dbReference>
<feature type="compositionally biased region" description="Basic and acidic residues" evidence="11">
    <location>
        <begin position="34"/>
        <end position="48"/>
    </location>
</feature>
<keyword evidence="4" id="KW-0963">Cytoplasm</keyword>
<dbReference type="GO" id="GO:0004674">
    <property type="term" value="F:protein serine/threonine kinase activity"/>
    <property type="evidence" value="ECO:0007669"/>
    <property type="project" value="UniProtKB-KW"/>
</dbReference>
<dbReference type="Proteomes" id="UP000288168">
    <property type="component" value="Unassembled WGS sequence"/>
</dbReference>
<keyword evidence="6" id="KW-0808">Transferase</keyword>
<evidence type="ECO:0000313" key="14">
    <source>
        <dbReference type="EMBL" id="RSL40561.1"/>
    </source>
</evidence>
<feature type="compositionally biased region" description="Polar residues" evidence="11">
    <location>
        <begin position="744"/>
        <end position="754"/>
    </location>
</feature>
<dbReference type="SMART" id="SM00220">
    <property type="entry name" value="S_TKc"/>
    <property type="match status" value="1"/>
</dbReference>
<dbReference type="GO" id="GO:0033209">
    <property type="term" value="P:tumor necrosis factor-mediated signaling pathway"/>
    <property type="evidence" value="ECO:0007669"/>
    <property type="project" value="TreeGrafter"/>
</dbReference>
<name>A0A428NID8_9HYPO</name>
<dbReference type="InterPro" id="IPR051180">
    <property type="entry name" value="IKK"/>
</dbReference>
<evidence type="ECO:0000259" key="12">
    <source>
        <dbReference type="PROSITE" id="PS50006"/>
    </source>
</evidence>